<evidence type="ECO:0000313" key="4">
    <source>
        <dbReference type="Proteomes" id="UP000247498"/>
    </source>
</evidence>
<evidence type="ECO:0000256" key="1">
    <source>
        <dbReference type="SAM" id="MobiDB-lite"/>
    </source>
</evidence>
<dbReference type="SUPFAM" id="SSF56300">
    <property type="entry name" value="Metallo-dependent phosphatases"/>
    <property type="match status" value="1"/>
</dbReference>
<organism evidence="3 4">
    <name type="scientific">Raphidocelis subcapitata</name>
    <dbReference type="NCBI Taxonomy" id="307507"/>
    <lineage>
        <taxon>Eukaryota</taxon>
        <taxon>Viridiplantae</taxon>
        <taxon>Chlorophyta</taxon>
        <taxon>core chlorophytes</taxon>
        <taxon>Chlorophyceae</taxon>
        <taxon>CS clade</taxon>
        <taxon>Sphaeropleales</taxon>
        <taxon>Selenastraceae</taxon>
        <taxon>Raphidocelis</taxon>
    </lineage>
</organism>
<evidence type="ECO:0000259" key="2">
    <source>
        <dbReference type="Pfam" id="PF00149"/>
    </source>
</evidence>
<dbReference type="InterPro" id="IPR004843">
    <property type="entry name" value="Calcineurin-like_PHP"/>
</dbReference>
<reference evidence="3 4" key="1">
    <citation type="journal article" date="2018" name="Sci. Rep.">
        <title>Raphidocelis subcapitata (=Pseudokirchneriella subcapitata) provides an insight into genome evolution and environmental adaptations in the Sphaeropleales.</title>
        <authorList>
            <person name="Suzuki S."/>
            <person name="Yamaguchi H."/>
            <person name="Nakajima N."/>
            <person name="Kawachi M."/>
        </authorList>
    </citation>
    <scope>NUCLEOTIDE SEQUENCE [LARGE SCALE GENOMIC DNA]</scope>
    <source>
        <strain evidence="3 4">NIES-35</strain>
    </source>
</reference>
<feature type="region of interest" description="Disordered" evidence="1">
    <location>
        <begin position="1"/>
        <end position="47"/>
    </location>
</feature>
<dbReference type="PANTHER" id="PTHR46546">
    <property type="entry name" value="SHEWANELLA-LIKE PROTEIN PHOSPHATASE 1"/>
    <property type="match status" value="1"/>
</dbReference>
<proteinExistence type="predicted"/>
<dbReference type="Gene3D" id="3.60.21.10">
    <property type="match status" value="1"/>
</dbReference>
<gene>
    <name evidence="3" type="ORF">Rsub_05206</name>
</gene>
<accession>A0A2V0P0Z3</accession>
<dbReference type="FunCoup" id="A0A2V0P0Z3">
    <property type="interactions" value="157"/>
</dbReference>
<dbReference type="InParanoid" id="A0A2V0P0Z3"/>
<keyword evidence="4" id="KW-1185">Reference proteome</keyword>
<sequence length="415" mass="44587">MALSKLHSTCAWGANSSTRSGQGVRPGSQPAVRAPHAQPRPRTRPQLRDANLCSSFGLWRARPVVWARASTVYHEVSVPLAPPGSEGADEFEMREPPTRVTATGRIVAIGDLHGDMEKTLASLRLARVIDDGDGDGDGAAPRWVGGDAVVVQLGDVLDRGNVEIGIIKLLIDLDAQAQKEGGGVYMLNGNHESLNVCGDFRYVTPGAFIESAVEFGIPRDTAMRSWDGCIQARAALFLPGGRVARMLSRNPTVLVVNDTAFAHGGLLPTHVQYGIERMNAEVAAWMRRDRVEEGFASPPFLAMGDGKSVMWNRQLSVEKWVNPVDRFRAVSMVSQALAGVGAKRLVVGHTPQMRGANVDCDGMVWRMDVGMSSGVLDAPVSILEILKDASGESVCRVITEGEQLASFDEAALVDV</sequence>
<dbReference type="Pfam" id="PF00149">
    <property type="entry name" value="Metallophos"/>
    <property type="match status" value="1"/>
</dbReference>
<dbReference type="GO" id="GO:0016787">
    <property type="term" value="F:hydrolase activity"/>
    <property type="evidence" value="ECO:0007669"/>
    <property type="project" value="InterPro"/>
</dbReference>
<dbReference type="InterPro" id="IPR029052">
    <property type="entry name" value="Metallo-depent_PP-like"/>
</dbReference>
<feature type="domain" description="Calcineurin-like phosphoesterase" evidence="2">
    <location>
        <begin position="105"/>
        <end position="266"/>
    </location>
</feature>
<dbReference type="STRING" id="307507.A0A2V0P0Z3"/>
<protein>
    <submittedName>
        <fullName evidence="3">Ser Thr phosphatase</fullName>
    </submittedName>
</protein>
<name>A0A2V0P0Z3_9CHLO</name>
<dbReference type="Proteomes" id="UP000247498">
    <property type="component" value="Unassembled WGS sequence"/>
</dbReference>
<comment type="caution">
    <text evidence="3">The sequence shown here is derived from an EMBL/GenBank/DDBJ whole genome shotgun (WGS) entry which is preliminary data.</text>
</comment>
<dbReference type="AlphaFoldDB" id="A0A2V0P0Z3"/>
<dbReference type="PANTHER" id="PTHR46546:SF4">
    <property type="entry name" value="SHEWANELLA-LIKE PROTEIN PHOSPHATASE 1"/>
    <property type="match status" value="1"/>
</dbReference>
<dbReference type="EMBL" id="BDRX01000033">
    <property type="protein sequence ID" value="GBF92592.1"/>
    <property type="molecule type" value="Genomic_DNA"/>
</dbReference>
<dbReference type="OrthoDB" id="5976022at2759"/>
<evidence type="ECO:0000313" key="3">
    <source>
        <dbReference type="EMBL" id="GBF92592.1"/>
    </source>
</evidence>